<feature type="signal peptide" evidence="9">
    <location>
        <begin position="1"/>
        <end position="17"/>
    </location>
</feature>
<organism evidence="10 11">
    <name type="scientific">Ascobolus immersus RN42</name>
    <dbReference type="NCBI Taxonomy" id="1160509"/>
    <lineage>
        <taxon>Eukaryota</taxon>
        <taxon>Fungi</taxon>
        <taxon>Dikarya</taxon>
        <taxon>Ascomycota</taxon>
        <taxon>Pezizomycotina</taxon>
        <taxon>Pezizomycetes</taxon>
        <taxon>Pezizales</taxon>
        <taxon>Ascobolaceae</taxon>
        <taxon>Ascobolus</taxon>
    </lineage>
</organism>
<keyword evidence="7" id="KW-0325">Glycoprotein</keyword>
<dbReference type="PANTHER" id="PTHR11247">
    <property type="entry name" value="PALMITOYL-PROTEIN THIOESTERASE/DOLICHYLDIPHOSPHATASE 1"/>
    <property type="match status" value="1"/>
</dbReference>
<reference evidence="10 11" key="1">
    <citation type="journal article" date="2018" name="Nat. Ecol. Evol.">
        <title>Pezizomycetes genomes reveal the molecular basis of ectomycorrhizal truffle lifestyle.</title>
        <authorList>
            <person name="Murat C."/>
            <person name="Payen T."/>
            <person name="Noel B."/>
            <person name="Kuo A."/>
            <person name="Morin E."/>
            <person name="Chen J."/>
            <person name="Kohler A."/>
            <person name="Krizsan K."/>
            <person name="Balestrini R."/>
            <person name="Da Silva C."/>
            <person name="Montanini B."/>
            <person name="Hainaut M."/>
            <person name="Levati E."/>
            <person name="Barry K.W."/>
            <person name="Belfiori B."/>
            <person name="Cichocki N."/>
            <person name="Clum A."/>
            <person name="Dockter R.B."/>
            <person name="Fauchery L."/>
            <person name="Guy J."/>
            <person name="Iotti M."/>
            <person name="Le Tacon F."/>
            <person name="Lindquist E.A."/>
            <person name="Lipzen A."/>
            <person name="Malagnac F."/>
            <person name="Mello A."/>
            <person name="Molinier V."/>
            <person name="Miyauchi S."/>
            <person name="Poulain J."/>
            <person name="Riccioni C."/>
            <person name="Rubini A."/>
            <person name="Sitrit Y."/>
            <person name="Splivallo R."/>
            <person name="Traeger S."/>
            <person name="Wang M."/>
            <person name="Zifcakova L."/>
            <person name="Wipf D."/>
            <person name="Zambonelli A."/>
            <person name="Paolocci F."/>
            <person name="Nowrousian M."/>
            <person name="Ottonello S."/>
            <person name="Baldrian P."/>
            <person name="Spatafora J.W."/>
            <person name="Henrissat B."/>
            <person name="Nagy L.G."/>
            <person name="Aury J.M."/>
            <person name="Wincker P."/>
            <person name="Grigoriev I.V."/>
            <person name="Bonfante P."/>
            <person name="Martin F.M."/>
        </authorList>
    </citation>
    <scope>NUCLEOTIDE SEQUENCE [LARGE SCALE GENOMIC DNA]</scope>
    <source>
        <strain evidence="10 11">RN42</strain>
    </source>
</reference>
<dbReference type="InterPro" id="IPR029058">
    <property type="entry name" value="AB_hydrolase_fold"/>
</dbReference>
<evidence type="ECO:0000256" key="1">
    <source>
        <dbReference type="ARBA" id="ARBA00010758"/>
    </source>
</evidence>
<evidence type="ECO:0000313" key="11">
    <source>
        <dbReference type="Proteomes" id="UP000275078"/>
    </source>
</evidence>
<keyword evidence="11" id="KW-1185">Reference proteome</keyword>
<evidence type="ECO:0000313" key="10">
    <source>
        <dbReference type="EMBL" id="RPA82095.1"/>
    </source>
</evidence>
<feature type="chain" id="PRO_5018065596" description="Palmitoyl-protein thioesterase 1" evidence="9">
    <location>
        <begin position="18"/>
        <end position="315"/>
    </location>
</feature>
<evidence type="ECO:0000256" key="4">
    <source>
        <dbReference type="ARBA" id="ARBA00022729"/>
    </source>
</evidence>
<dbReference type="OrthoDB" id="10263094at2759"/>
<evidence type="ECO:0000256" key="8">
    <source>
        <dbReference type="ARBA" id="ARBA00031934"/>
    </source>
</evidence>
<dbReference type="GO" id="GO:0008474">
    <property type="term" value="F:palmitoyl-(protein) hydrolase activity"/>
    <property type="evidence" value="ECO:0007669"/>
    <property type="project" value="UniProtKB-EC"/>
</dbReference>
<dbReference type="EMBL" id="ML119674">
    <property type="protein sequence ID" value="RPA82095.1"/>
    <property type="molecule type" value="Genomic_DNA"/>
</dbReference>
<dbReference type="AlphaFoldDB" id="A0A3N4I7Q3"/>
<dbReference type="PANTHER" id="PTHR11247:SF8">
    <property type="entry name" value="PALMITOYL-PROTEIN THIOESTERASE 1"/>
    <property type="match status" value="1"/>
</dbReference>
<dbReference type="InterPro" id="IPR002472">
    <property type="entry name" value="Palm_thioest"/>
</dbReference>
<protein>
    <recommendedName>
        <fullName evidence="3">Palmitoyl-protein thioesterase 1</fullName>
        <ecNumber evidence="2">3.1.2.22</ecNumber>
    </recommendedName>
    <alternativeName>
        <fullName evidence="8">Palmitoyl-protein hydrolase 1</fullName>
    </alternativeName>
</protein>
<evidence type="ECO:0000256" key="3">
    <source>
        <dbReference type="ARBA" id="ARBA00014212"/>
    </source>
</evidence>
<name>A0A3N4I7Q3_ASCIM</name>
<dbReference type="STRING" id="1160509.A0A3N4I7Q3"/>
<evidence type="ECO:0000256" key="9">
    <source>
        <dbReference type="SAM" id="SignalP"/>
    </source>
</evidence>
<dbReference type="PRINTS" id="PR00414">
    <property type="entry name" value="PPTHIESTRASE"/>
</dbReference>
<evidence type="ECO:0000256" key="2">
    <source>
        <dbReference type="ARBA" id="ARBA00012423"/>
    </source>
</evidence>
<dbReference type="Proteomes" id="UP000275078">
    <property type="component" value="Unassembled WGS sequence"/>
</dbReference>
<evidence type="ECO:0000256" key="5">
    <source>
        <dbReference type="ARBA" id="ARBA00022801"/>
    </source>
</evidence>
<keyword evidence="4 9" id="KW-0732">Signal</keyword>
<sequence>MRYLSLLLSALIVPALASPAPAHPDGKKPLPLVIWHGLGDTYDSEGMVYLAEIAERANPGTFVYPIRLSSDPNTDRQLSYFGRVDSQIHDVCEQLSSIPELSQGFNALGFSQGGQFLRGYIERCNFPPVHTLVTYGSQHNGVSEFVAACRATDWLCKSAAGLLQRGAFQRFVQTRLVPAQYYRDPERLEEYLEESAFLADINNERPDIRESGGNDEYKWRLSELKRFVMVMFEEDELVVPKESAWFQEVIDGNVTKLEDRPMIKEDWIGLKKLVDEGRISYELAKGGHMELDEEDLEGMFKKYFGSGSELGSEEV</sequence>
<evidence type="ECO:0000256" key="7">
    <source>
        <dbReference type="ARBA" id="ARBA00023180"/>
    </source>
</evidence>
<keyword evidence="5" id="KW-0378">Hydrolase</keyword>
<accession>A0A3N4I7Q3</accession>
<comment type="similarity">
    <text evidence="1">Belongs to the palmitoyl-protein thioesterase family.</text>
</comment>
<dbReference type="FunFam" id="3.40.50.1820:FF:000107">
    <property type="entry name" value="Palmitoyl-protein thioesterase 1"/>
    <property type="match status" value="1"/>
</dbReference>
<dbReference type="SUPFAM" id="SSF53474">
    <property type="entry name" value="alpha/beta-Hydrolases"/>
    <property type="match status" value="1"/>
</dbReference>
<gene>
    <name evidence="10" type="ORF">BJ508DRAFT_318173</name>
</gene>
<evidence type="ECO:0000256" key="6">
    <source>
        <dbReference type="ARBA" id="ARBA00023157"/>
    </source>
</evidence>
<dbReference type="EC" id="3.1.2.22" evidence="2"/>
<keyword evidence="6" id="KW-1015">Disulfide bond</keyword>
<dbReference type="Gene3D" id="3.40.50.1820">
    <property type="entry name" value="alpha/beta hydrolase"/>
    <property type="match status" value="1"/>
</dbReference>
<proteinExistence type="inferred from homology"/>
<dbReference type="Pfam" id="PF02089">
    <property type="entry name" value="Palm_thioest"/>
    <property type="match status" value="1"/>
</dbReference>